<gene>
    <name evidence="1" type="ORF">FBU59_005447</name>
</gene>
<evidence type="ECO:0000313" key="1">
    <source>
        <dbReference type="EMBL" id="KAJ1935257.1"/>
    </source>
</evidence>
<reference evidence="1" key="1">
    <citation type="submission" date="2022-07" db="EMBL/GenBank/DDBJ databases">
        <title>Phylogenomic reconstructions and comparative analyses of Kickxellomycotina fungi.</title>
        <authorList>
            <person name="Reynolds N.K."/>
            <person name="Stajich J.E."/>
            <person name="Barry K."/>
            <person name="Grigoriev I.V."/>
            <person name="Crous P."/>
            <person name="Smith M.E."/>
        </authorList>
    </citation>
    <scope>NUCLEOTIDE SEQUENCE</scope>
    <source>
        <strain evidence="1">NRRL 5244</strain>
    </source>
</reference>
<protein>
    <submittedName>
        <fullName evidence="1">Uncharacterized protein</fullName>
    </submittedName>
</protein>
<dbReference type="EMBL" id="JANBPW010004320">
    <property type="protein sequence ID" value="KAJ1935257.1"/>
    <property type="molecule type" value="Genomic_DNA"/>
</dbReference>
<keyword evidence="2" id="KW-1185">Reference proteome</keyword>
<accession>A0ACC1J2Z2</accession>
<proteinExistence type="predicted"/>
<name>A0ACC1J2Z2_9FUNG</name>
<sequence length="52" mass="5754">MLSTSKMECSCIVVSNLLDDHQILRHLGDTRSPSSLFAPQFCVSLDICEALQ</sequence>
<comment type="caution">
    <text evidence="1">The sequence shown here is derived from an EMBL/GenBank/DDBJ whole genome shotgun (WGS) entry which is preliminary data.</text>
</comment>
<organism evidence="1 2">
    <name type="scientific">Linderina macrospora</name>
    <dbReference type="NCBI Taxonomy" id="4868"/>
    <lineage>
        <taxon>Eukaryota</taxon>
        <taxon>Fungi</taxon>
        <taxon>Fungi incertae sedis</taxon>
        <taxon>Zoopagomycota</taxon>
        <taxon>Kickxellomycotina</taxon>
        <taxon>Kickxellomycetes</taxon>
        <taxon>Kickxellales</taxon>
        <taxon>Kickxellaceae</taxon>
        <taxon>Linderina</taxon>
    </lineage>
</organism>
<evidence type="ECO:0000313" key="2">
    <source>
        <dbReference type="Proteomes" id="UP001150603"/>
    </source>
</evidence>
<dbReference type="Proteomes" id="UP001150603">
    <property type="component" value="Unassembled WGS sequence"/>
</dbReference>